<dbReference type="Proteomes" id="UP000198287">
    <property type="component" value="Unassembled WGS sequence"/>
</dbReference>
<evidence type="ECO:0000313" key="3">
    <source>
        <dbReference type="Proteomes" id="UP000198287"/>
    </source>
</evidence>
<reference evidence="2 3" key="1">
    <citation type="submission" date="2015-12" db="EMBL/GenBank/DDBJ databases">
        <title>The genome of Folsomia candida.</title>
        <authorList>
            <person name="Faddeeva A."/>
            <person name="Derks M.F."/>
            <person name="Anvar Y."/>
            <person name="Smit S."/>
            <person name="Van Straalen N."/>
            <person name="Roelofs D."/>
        </authorList>
    </citation>
    <scope>NUCLEOTIDE SEQUENCE [LARGE SCALE GENOMIC DNA]</scope>
    <source>
        <strain evidence="2 3">VU population</strain>
        <tissue evidence="2">Whole body</tissue>
    </source>
</reference>
<organism evidence="2 3">
    <name type="scientific">Folsomia candida</name>
    <name type="common">Springtail</name>
    <dbReference type="NCBI Taxonomy" id="158441"/>
    <lineage>
        <taxon>Eukaryota</taxon>
        <taxon>Metazoa</taxon>
        <taxon>Ecdysozoa</taxon>
        <taxon>Arthropoda</taxon>
        <taxon>Hexapoda</taxon>
        <taxon>Collembola</taxon>
        <taxon>Entomobryomorpha</taxon>
        <taxon>Isotomoidea</taxon>
        <taxon>Isotomidae</taxon>
        <taxon>Proisotominae</taxon>
        <taxon>Folsomia</taxon>
    </lineage>
</organism>
<comment type="caution">
    <text evidence="2">The sequence shown here is derived from an EMBL/GenBank/DDBJ whole genome shotgun (WGS) entry which is preliminary data.</text>
</comment>
<keyword evidence="3" id="KW-1185">Reference proteome</keyword>
<name>A0A226E5U3_FOLCA</name>
<sequence length="114" mass="12441">MSTGTGPSPSNTSNTNSTPTPSTSTRSRLLLSTSPPTSSAASTSITSTPKASSQFSTIDEKLFSKYSNTLVSESNRRKADALDHLKRLAELRKETEFLDHTDWMYEPVEKLLGK</sequence>
<protein>
    <submittedName>
        <fullName evidence="2">Uncharacterized protein</fullName>
    </submittedName>
</protein>
<gene>
    <name evidence="2" type="ORF">Fcan01_13126</name>
</gene>
<dbReference type="AlphaFoldDB" id="A0A226E5U3"/>
<dbReference type="EMBL" id="LNIX01000007">
    <property type="protein sequence ID" value="OXA51916.1"/>
    <property type="molecule type" value="Genomic_DNA"/>
</dbReference>
<evidence type="ECO:0000256" key="1">
    <source>
        <dbReference type="SAM" id="MobiDB-lite"/>
    </source>
</evidence>
<feature type="region of interest" description="Disordered" evidence="1">
    <location>
        <begin position="1"/>
        <end position="53"/>
    </location>
</feature>
<accession>A0A226E5U3</accession>
<evidence type="ECO:0000313" key="2">
    <source>
        <dbReference type="EMBL" id="OXA51916.1"/>
    </source>
</evidence>
<proteinExistence type="predicted"/>